<reference evidence="2" key="1">
    <citation type="submission" date="2021-11" db="EMBL/GenBank/DDBJ databases">
        <title>Genome sequence.</title>
        <authorList>
            <person name="Sun Q."/>
        </authorList>
    </citation>
    <scope>NUCLEOTIDE SEQUENCE</scope>
    <source>
        <strain evidence="2">JC740</strain>
    </source>
</reference>
<comment type="caution">
    <text evidence="2">The sequence shown here is derived from an EMBL/GenBank/DDBJ whole genome shotgun (WGS) entry which is preliminary data.</text>
</comment>
<accession>A0ABS8ND46</accession>
<keyword evidence="2" id="KW-0489">Methyltransferase</keyword>
<dbReference type="Gene3D" id="3.40.50.150">
    <property type="entry name" value="Vaccinia Virus protein VP39"/>
    <property type="match status" value="1"/>
</dbReference>
<evidence type="ECO:0000259" key="1">
    <source>
        <dbReference type="Pfam" id="PF13649"/>
    </source>
</evidence>
<proteinExistence type="predicted"/>
<dbReference type="Proteomes" id="UP001430306">
    <property type="component" value="Unassembled WGS sequence"/>
</dbReference>
<name>A0ABS8ND46_9BACT</name>
<keyword evidence="3" id="KW-1185">Reference proteome</keyword>
<dbReference type="Pfam" id="PF13649">
    <property type="entry name" value="Methyltransf_25"/>
    <property type="match status" value="1"/>
</dbReference>
<dbReference type="RefSeq" id="WP_230271629.1">
    <property type="nucleotide sequence ID" value="NZ_JAJKFW010000006.1"/>
</dbReference>
<sequence>MSSSSVNHDSSVELEVTPLLNDAMKDCMAGKLHSPAMQQLSSGTKAILKDIASLQARAEATLGKPMVENEVWWITRRAIQQATTHDVANFKAAWFGEETVADICCGIGGDLIALARRGKAIGVDYDTSVLSFTRANLHTANVSAELRCLDAQNTPADTLLDGADYLHIDPDRRSGSQRHVRPEEWMPTWDKTFTLLKQSKGALVKMAPATELDDAVASECHRMWISSSGSVREQTAIWGQLPCIPLSFQSSVEDVRSDHWLGGRSAVVLKSGEPHVFSGSADQLDVRAEVASKPQQWMIDPDAAVRAAGLTDAFAVAHGAAVLGKPSGFLTSDSPLSAASDVDASTSQSNTLAIVAKIRDQISCDDRALRRYFRKQNSYPEIIKIRGVDMDPAKLQKKLRQCGDQPVAMWIGRNGKKTFAVITDLPLN</sequence>
<dbReference type="InterPro" id="IPR029063">
    <property type="entry name" value="SAM-dependent_MTases_sf"/>
</dbReference>
<dbReference type="EMBL" id="JAJKFW010000006">
    <property type="protein sequence ID" value="MCC9641476.1"/>
    <property type="molecule type" value="Genomic_DNA"/>
</dbReference>
<evidence type="ECO:0000313" key="2">
    <source>
        <dbReference type="EMBL" id="MCC9641476.1"/>
    </source>
</evidence>
<protein>
    <submittedName>
        <fullName evidence="2">Methyltransferase domain-containing protein</fullName>
    </submittedName>
</protein>
<dbReference type="GO" id="GO:0008168">
    <property type="term" value="F:methyltransferase activity"/>
    <property type="evidence" value="ECO:0007669"/>
    <property type="project" value="UniProtKB-KW"/>
</dbReference>
<dbReference type="CDD" id="cd02440">
    <property type="entry name" value="AdoMet_MTases"/>
    <property type="match status" value="1"/>
</dbReference>
<organism evidence="2 3">
    <name type="scientific">Rhodopirellula halodulae</name>
    <dbReference type="NCBI Taxonomy" id="2894198"/>
    <lineage>
        <taxon>Bacteria</taxon>
        <taxon>Pseudomonadati</taxon>
        <taxon>Planctomycetota</taxon>
        <taxon>Planctomycetia</taxon>
        <taxon>Pirellulales</taxon>
        <taxon>Pirellulaceae</taxon>
        <taxon>Rhodopirellula</taxon>
    </lineage>
</organism>
<dbReference type="GO" id="GO:0032259">
    <property type="term" value="P:methylation"/>
    <property type="evidence" value="ECO:0007669"/>
    <property type="project" value="UniProtKB-KW"/>
</dbReference>
<evidence type="ECO:0000313" key="3">
    <source>
        <dbReference type="Proteomes" id="UP001430306"/>
    </source>
</evidence>
<keyword evidence="2" id="KW-0808">Transferase</keyword>
<dbReference type="SUPFAM" id="SSF53335">
    <property type="entry name" value="S-adenosyl-L-methionine-dependent methyltransferases"/>
    <property type="match status" value="1"/>
</dbReference>
<dbReference type="InterPro" id="IPR041698">
    <property type="entry name" value="Methyltransf_25"/>
</dbReference>
<gene>
    <name evidence="2" type="ORF">LOC71_04265</name>
</gene>
<feature type="domain" description="Methyltransferase" evidence="1">
    <location>
        <begin position="100"/>
        <end position="157"/>
    </location>
</feature>